<dbReference type="RefSeq" id="WP_145262184.1">
    <property type="nucleotide sequence ID" value="NZ_CP036316.1"/>
</dbReference>
<dbReference type="KEGG" id="chya:V22_19960"/>
<evidence type="ECO:0000313" key="2">
    <source>
        <dbReference type="Proteomes" id="UP000319976"/>
    </source>
</evidence>
<dbReference type="OrthoDB" id="276397at2"/>
<proteinExistence type="predicted"/>
<keyword evidence="2" id="KW-1185">Reference proteome</keyword>
<organism evidence="1 2">
    <name type="scientific">Calycomorphotria hydatis</name>
    <dbReference type="NCBI Taxonomy" id="2528027"/>
    <lineage>
        <taxon>Bacteria</taxon>
        <taxon>Pseudomonadati</taxon>
        <taxon>Planctomycetota</taxon>
        <taxon>Planctomycetia</taxon>
        <taxon>Planctomycetales</taxon>
        <taxon>Planctomycetaceae</taxon>
        <taxon>Calycomorphotria</taxon>
    </lineage>
</organism>
<dbReference type="Proteomes" id="UP000319976">
    <property type="component" value="Chromosome"/>
</dbReference>
<protein>
    <recommendedName>
        <fullName evidence="3">JAB domain-containing protein</fullName>
    </recommendedName>
</protein>
<evidence type="ECO:0000313" key="1">
    <source>
        <dbReference type="EMBL" id="QDT64755.1"/>
    </source>
</evidence>
<name>A0A517T8Q4_9PLAN</name>
<dbReference type="EMBL" id="CP036316">
    <property type="protein sequence ID" value="QDT64755.1"/>
    <property type="molecule type" value="Genomic_DNA"/>
</dbReference>
<dbReference type="Gene3D" id="3.40.140.10">
    <property type="entry name" value="Cytidine Deaminase, domain 2"/>
    <property type="match status" value="1"/>
</dbReference>
<dbReference type="AlphaFoldDB" id="A0A517T8Q4"/>
<accession>A0A517T8Q4</accession>
<reference evidence="1 2" key="1">
    <citation type="submission" date="2019-02" db="EMBL/GenBank/DDBJ databases">
        <title>Deep-cultivation of Planctomycetes and their phenomic and genomic characterization uncovers novel biology.</title>
        <authorList>
            <person name="Wiegand S."/>
            <person name="Jogler M."/>
            <person name="Boedeker C."/>
            <person name="Pinto D."/>
            <person name="Vollmers J."/>
            <person name="Rivas-Marin E."/>
            <person name="Kohn T."/>
            <person name="Peeters S.H."/>
            <person name="Heuer A."/>
            <person name="Rast P."/>
            <person name="Oberbeckmann S."/>
            <person name="Bunk B."/>
            <person name="Jeske O."/>
            <person name="Meyerdierks A."/>
            <person name="Storesund J.E."/>
            <person name="Kallscheuer N."/>
            <person name="Luecker S."/>
            <person name="Lage O.M."/>
            <person name="Pohl T."/>
            <person name="Merkel B.J."/>
            <person name="Hornburger P."/>
            <person name="Mueller R.-W."/>
            <person name="Bruemmer F."/>
            <person name="Labrenz M."/>
            <person name="Spormann A.M."/>
            <person name="Op den Camp H."/>
            <person name="Overmann J."/>
            <person name="Amann R."/>
            <person name="Jetten M.S.M."/>
            <person name="Mascher T."/>
            <person name="Medema M.H."/>
            <person name="Devos D.P."/>
            <person name="Kaster A.-K."/>
            <person name="Ovreas L."/>
            <person name="Rohde M."/>
            <person name="Galperin M.Y."/>
            <person name="Jogler C."/>
        </authorList>
    </citation>
    <scope>NUCLEOTIDE SEQUENCE [LARGE SCALE GENOMIC DNA]</scope>
    <source>
        <strain evidence="1 2">V22</strain>
    </source>
</reference>
<sequence>MKRRNKPIDLSHPVLRFTPYAWAKLLFLRAAIEVEVSGFGITSPEDLLFVEEISLVSQTGSVAFTSMDDDGVADYFDTQVELGRKPAEFGRIWIHTHPGRCPQPSGTDEETFQRCFGGADWAVMFILAEGEQSYGRLRVGYQPGFTMELSPEISFERPFDGCEPELWQDELDQTVRIDGHIHHELWGHETSELHRSDWERFPVDFHNLAPDDEEMLYAWLHETEAKPPTRARAGTEVD</sequence>
<evidence type="ECO:0008006" key="3">
    <source>
        <dbReference type="Google" id="ProtNLM"/>
    </source>
</evidence>
<gene>
    <name evidence="1" type="ORF">V22_19960</name>
</gene>
<dbReference type="SUPFAM" id="SSF102712">
    <property type="entry name" value="JAB1/MPN domain"/>
    <property type="match status" value="1"/>
</dbReference>